<reference evidence="2" key="1">
    <citation type="submission" date="2023-03" db="EMBL/GenBank/DDBJ databases">
        <title>Andean soil-derived lignocellulolytic bacterial consortium as a source of novel taxa and putative plastic-active enzymes.</title>
        <authorList>
            <person name="Diaz-Garcia L."/>
            <person name="Chuvochina M."/>
            <person name="Feuerriegel G."/>
            <person name="Bunk B."/>
            <person name="Sproer C."/>
            <person name="Streit W.R."/>
            <person name="Rodriguez L.M."/>
            <person name="Overmann J."/>
            <person name="Jimenez D.J."/>
        </authorList>
    </citation>
    <scope>NUCLEOTIDE SEQUENCE</scope>
    <source>
        <strain evidence="2">MAG 4196</strain>
    </source>
</reference>
<evidence type="ECO:0000256" key="1">
    <source>
        <dbReference type="SAM" id="SignalP"/>
    </source>
</evidence>
<organism evidence="2 3">
    <name type="scientific">Candidatus Devosia phytovorans</name>
    <dbReference type="NCBI Taxonomy" id="3121372"/>
    <lineage>
        <taxon>Bacteria</taxon>
        <taxon>Pseudomonadati</taxon>
        <taxon>Pseudomonadota</taxon>
        <taxon>Alphaproteobacteria</taxon>
        <taxon>Hyphomicrobiales</taxon>
        <taxon>Devosiaceae</taxon>
        <taxon>Devosia</taxon>
    </lineage>
</organism>
<dbReference type="Proteomes" id="UP001217476">
    <property type="component" value="Chromosome"/>
</dbReference>
<evidence type="ECO:0008006" key="4">
    <source>
        <dbReference type="Google" id="ProtNLM"/>
    </source>
</evidence>
<sequence>MIWRLYQKALQATVLAAAILVSPMASAVEEATRALAEQLEVVDGLTKLGDDLKAVITTDLGFTDAQIERWHDAVDAAFAVNLLEADSLEALESVTTEDTRQAALAYERSDLAVEVGEQVETLFLEEGAEALVEAGQSYLESASASENALLVDLFAAQRSPERADLEMDIYFRAMAIMAAPITGPEVAEEWVESAQYLREDYSRDNLLLRIGAYSTVPEAQLVEVVEKLNDPLLVAFSSQLVTALSETMHAATDRIETEYD</sequence>
<gene>
    <name evidence="2" type="ORF">P0Y65_14690</name>
</gene>
<name>A0AAJ5VT50_9HYPH</name>
<proteinExistence type="predicted"/>
<dbReference type="AlphaFoldDB" id="A0AAJ5VT50"/>
<protein>
    <recommendedName>
        <fullName evidence="4">DUF2059 domain-containing protein</fullName>
    </recommendedName>
</protein>
<feature type="signal peptide" evidence="1">
    <location>
        <begin position="1"/>
        <end position="27"/>
    </location>
</feature>
<keyword evidence="1" id="KW-0732">Signal</keyword>
<evidence type="ECO:0000313" key="2">
    <source>
        <dbReference type="EMBL" id="WEK03435.1"/>
    </source>
</evidence>
<evidence type="ECO:0000313" key="3">
    <source>
        <dbReference type="Proteomes" id="UP001217476"/>
    </source>
</evidence>
<dbReference type="EMBL" id="CP119312">
    <property type="protein sequence ID" value="WEK03435.1"/>
    <property type="molecule type" value="Genomic_DNA"/>
</dbReference>
<accession>A0AAJ5VT50</accession>
<feature type="chain" id="PRO_5042568866" description="DUF2059 domain-containing protein" evidence="1">
    <location>
        <begin position="28"/>
        <end position="260"/>
    </location>
</feature>